<dbReference type="KEGG" id="sre:PTSG_02170"/>
<sequence>MPRTASSVVWKDAYLTTHGVGPGVLPTPTVDSPPFLRCPGFTFKYPLPDARPSTPLSTQVQTSCSGWRLKAERNNGSSKTVLLPAYLQMAAPTDPTHTTQDEHQPKRAKWSLPIPAVDSSRGSSSSAGAISVLRARVTPPRAYQASEDVVRAVHAEADAAVRALGMLETRGCAAFSPSACLSQNVSEEQLQELRVTLPDELHWRGGGTMLAGLDVVRGVNSQSIRLEEAGWATPAHQDRDRLMQVHINVGPGSCVWYGIALEHVGRVESLCKKNGIDFKEAWWWPTPDELDKENIPLVRFIQGPGEAVLINPGALHWVRVLGQCVRWSWRLAPLCALQYEVMLRADYRRLRFYVLPRRHLARCILSREPERLPRDAALCAAMLRVVTQDLEEHRAVCADKMLKGTRRVPGNEVCYMCRGDVGNVYFLTSPCKLFCVPCRNIIVARMRARAYSRGEQLSDSHFEDIYPHMWECGDDPMDLFDRFRFAWCEEEQEAMIAATQRHLAQLPGGKEDEEPDLATSAPTSPTAAYELPAPASSPVTLDSPDGNGSSSAVTPAYETGRRDYSARALATTDYAMSSATVPTAAFELTLDSPDGNGSSSAAARVSVTPAYETGRRDYSALALATTDYAMSSATVPTAAFELTLDSPDGNGSSSAAARVSVTPAYGTGRRDYSARALATTDYAMSSATVPTAAFELTLDSPDGNGSSSAAARVSDTPAYETGRRDYSARALATMDYAAVAADAVSGLDALSRLAFLLWSARSGRVFPVQLLSP</sequence>
<protein>
    <recommendedName>
        <fullName evidence="4">JmjC domain-containing protein</fullName>
    </recommendedName>
</protein>
<dbReference type="STRING" id="946362.F2U1E8"/>
<evidence type="ECO:0000313" key="6">
    <source>
        <dbReference type="Proteomes" id="UP000007799"/>
    </source>
</evidence>
<evidence type="ECO:0000259" key="4">
    <source>
        <dbReference type="PROSITE" id="PS51184"/>
    </source>
</evidence>
<dbReference type="Pfam" id="PF02373">
    <property type="entry name" value="JmjC"/>
    <property type="match status" value="1"/>
</dbReference>
<dbReference type="InterPro" id="IPR003347">
    <property type="entry name" value="JmjC_dom"/>
</dbReference>
<feature type="compositionally biased region" description="Low complexity" evidence="3">
    <location>
        <begin position="518"/>
        <end position="528"/>
    </location>
</feature>
<dbReference type="GO" id="GO:0000978">
    <property type="term" value="F:RNA polymerase II cis-regulatory region sequence-specific DNA binding"/>
    <property type="evidence" value="ECO:0007669"/>
    <property type="project" value="TreeGrafter"/>
</dbReference>
<dbReference type="RefSeq" id="XP_004996654.1">
    <property type="nucleotide sequence ID" value="XM_004996597.1"/>
</dbReference>
<dbReference type="GO" id="GO:0031490">
    <property type="term" value="F:chromatin DNA binding"/>
    <property type="evidence" value="ECO:0007669"/>
    <property type="project" value="TreeGrafter"/>
</dbReference>
<dbReference type="GO" id="GO:0010468">
    <property type="term" value="P:regulation of gene expression"/>
    <property type="evidence" value="ECO:0007669"/>
    <property type="project" value="TreeGrafter"/>
</dbReference>
<dbReference type="eggNOG" id="KOG1246">
    <property type="taxonomic scope" value="Eukaryota"/>
</dbReference>
<dbReference type="PANTHER" id="PTHR14017:SF1">
    <property type="entry name" value="LD02225P"/>
    <property type="match status" value="1"/>
</dbReference>
<name>F2U1E8_SALR5</name>
<evidence type="ECO:0000256" key="3">
    <source>
        <dbReference type="SAM" id="MobiDB-lite"/>
    </source>
</evidence>
<accession>F2U1E8</accession>
<dbReference type="PANTHER" id="PTHR14017">
    <property type="entry name" value="LYSINE-SPECIFIC DEMETHYLASE"/>
    <property type="match status" value="1"/>
</dbReference>
<dbReference type="GO" id="GO:0044666">
    <property type="term" value="C:MLL3/4 complex"/>
    <property type="evidence" value="ECO:0007669"/>
    <property type="project" value="TreeGrafter"/>
</dbReference>
<evidence type="ECO:0000256" key="1">
    <source>
        <dbReference type="ARBA" id="ARBA00004123"/>
    </source>
</evidence>
<reference evidence="5" key="1">
    <citation type="submission" date="2009-08" db="EMBL/GenBank/DDBJ databases">
        <title>Annotation of Salpingoeca rosetta.</title>
        <authorList>
            <consortium name="The Broad Institute Genome Sequencing Platform"/>
            <person name="Russ C."/>
            <person name="Cuomo C."/>
            <person name="Burger G."/>
            <person name="Gray M.W."/>
            <person name="Holland P.W.H."/>
            <person name="King N."/>
            <person name="Lang F.B.F."/>
            <person name="Roger A.J."/>
            <person name="Ruiz-Trillo I."/>
            <person name="Young S.K."/>
            <person name="Zeng Q."/>
            <person name="Gargeya S."/>
            <person name="Alvarado L."/>
            <person name="Berlin A."/>
            <person name="Chapman S.B."/>
            <person name="Chen Z."/>
            <person name="Freedman E."/>
            <person name="Gellesch M."/>
            <person name="Goldberg J."/>
            <person name="Griggs A."/>
            <person name="Gujja S."/>
            <person name="Heilman E."/>
            <person name="Heiman D."/>
            <person name="Howarth C."/>
            <person name="Mehta T."/>
            <person name="Neiman D."/>
            <person name="Pearson M."/>
            <person name="Roberts A."/>
            <person name="Saif S."/>
            <person name="Shea T."/>
            <person name="Shenoy N."/>
            <person name="Sisk P."/>
            <person name="Stolte C."/>
            <person name="Sykes S."/>
            <person name="White J."/>
            <person name="Yandava C."/>
            <person name="Haas B."/>
            <person name="Nusbaum C."/>
            <person name="Birren B."/>
        </authorList>
    </citation>
    <scope>NUCLEOTIDE SEQUENCE</scope>
    <source>
        <strain evidence="5">ATCC 50818</strain>
    </source>
</reference>
<evidence type="ECO:0000256" key="2">
    <source>
        <dbReference type="ARBA" id="ARBA00023242"/>
    </source>
</evidence>
<feature type="domain" description="JmjC" evidence="4">
    <location>
        <begin position="186"/>
        <end position="348"/>
    </location>
</feature>
<dbReference type="AlphaFoldDB" id="F2U1E8"/>
<dbReference type="SUPFAM" id="SSF51197">
    <property type="entry name" value="Clavaminate synthase-like"/>
    <property type="match status" value="1"/>
</dbReference>
<dbReference type="EMBL" id="GL832959">
    <property type="protein sequence ID" value="EGD81450.1"/>
    <property type="molecule type" value="Genomic_DNA"/>
</dbReference>
<gene>
    <name evidence="5" type="ORF">PTSG_02170</name>
</gene>
<dbReference type="GeneID" id="16077247"/>
<dbReference type="SMART" id="SM00558">
    <property type="entry name" value="JmjC"/>
    <property type="match status" value="1"/>
</dbReference>
<dbReference type="OrthoDB" id="418911at2759"/>
<proteinExistence type="predicted"/>
<feature type="region of interest" description="Disordered" evidence="3">
    <location>
        <begin position="504"/>
        <end position="558"/>
    </location>
</feature>
<dbReference type="PROSITE" id="PS51184">
    <property type="entry name" value="JMJC"/>
    <property type="match status" value="1"/>
</dbReference>
<organism evidence="5 6">
    <name type="scientific">Salpingoeca rosetta (strain ATCC 50818 / BSB-021)</name>
    <dbReference type="NCBI Taxonomy" id="946362"/>
    <lineage>
        <taxon>Eukaryota</taxon>
        <taxon>Choanoflagellata</taxon>
        <taxon>Craspedida</taxon>
        <taxon>Salpingoecidae</taxon>
        <taxon>Salpingoeca</taxon>
    </lineage>
</organism>
<dbReference type="InParanoid" id="F2U1E8"/>
<evidence type="ECO:0000313" key="5">
    <source>
        <dbReference type="EMBL" id="EGD81450.1"/>
    </source>
</evidence>
<keyword evidence="2" id="KW-0539">Nucleus</keyword>
<dbReference type="InterPro" id="IPR051630">
    <property type="entry name" value="Corepressor-Demethylase"/>
</dbReference>
<dbReference type="Gene3D" id="2.60.120.650">
    <property type="entry name" value="Cupin"/>
    <property type="match status" value="1"/>
</dbReference>
<dbReference type="Proteomes" id="UP000007799">
    <property type="component" value="Unassembled WGS sequence"/>
</dbReference>
<comment type="subcellular location">
    <subcellularLocation>
        <location evidence="1">Nucleus</location>
    </subcellularLocation>
</comment>
<keyword evidence="6" id="KW-1185">Reference proteome</keyword>